<proteinExistence type="predicted"/>
<protein>
    <submittedName>
        <fullName evidence="4">GNAT family N-acetyltransferase</fullName>
    </submittedName>
</protein>
<keyword evidence="1" id="KW-0808">Transferase</keyword>
<evidence type="ECO:0000313" key="4">
    <source>
        <dbReference type="EMBL" id="MEX6632072.1"/>
    </source>
</evidence>
<gene>
    <name evidence="4" type="ORF">ABFZ84_00785</name>
</gene>
<dbReference type="InterPro" id="IPR016181">
    <property type="entry name" value="Acyl_CoA_acyltransferase"/>
</dbReference>
<dbReference type="PROSITE" id="PS51186">
    <property type="entry name" value="GNAT"/>
    <property type="match status" value="1"/>
</dbReference>
<reference evidence="4 5" key="1">
    <citation type="submission" date="2024-05" db="EMBL/GenBank/DDBJ databases">
        <title>Three bacterial strains, DH-69, EH-24, and ECK-19 isolated from coastal sediments.</title>
        <authorList>
            <person name="Ye Y.-Q."/>
            <person name="Du Z.-J."/>
        </authorList>
    </citation>
    <scope>NUCLEOTIDE SEQUENCE [LARGE SCALE GENOMIC DNA]</scope>
    <source>
        <strain evidence="4 5">ECK-19</strain>
    </source>
</reference>
<evidence type="ECO:0000256" key="1">
    <source>
        <dbReference type="ARBA" id="ARBA00022679"/>
    </source>
</evidence>
<keyword evidence="5" id="KW-1185">Reference proteome</keyword>
<dbReference type="Gene3D" id="3.40.630.30">
    <property type="match status" value="1"/>
</dbReference>
<evidence type="ECO:0000259" key="3">
    <source>
        <dbReference type="PROSITE" id="PS51186"/>
    </source>
</evidence>
<feature type="domain" description="N-acetyltransferase" evidence="3">
    <location>
        <begin position="3"/>
        <end position="159"/>
    </location>
</feature>
<dbReference type="PANTHER" id="PTHR10545">
    <property type="entry name" value="DIAMINE N-ACETYLTRANSFERASE"/>
    <property type="match status" value="1"/>
</dbReference>
<keyword evidence="2" id="KW-0012">Acyltransferase</keyword>
<accession>A0ABV3Z3Z3</accession>
<dbReference type="SUPFAM" id="SSF55729">
    <property type="entry name" value="Acyl-CoA N-acyltransferases (Nat)"/>
    <property type="match status" value="1"/>
</dbReference>
<dbReference type="RefSeq" id="WP_369311789.1">
    <property type="nucleotide sequence ID" value="NZ_JBEHZE010000001.1"/>
</dbReference>
<dbReference type="Pfam" id="PF00583">
    <property type="entry name" value="Acetyltransf_1"/>
    <property type="match status" value="1"/>
</dbReference>
<dbReference type="InterPro" id="IPR051016">
    <property type="entry name" value="Diverse_Substrate_AcTransf"/>
</dbReference>
<dbReference type="InterPro" id="IPR000182">
    <property type="entry name" value="GNAT_dom"/>
</dbReference>
<evidence type="ECO:0000256" key="2">
    <source>
        <dbReference type="ARBA" id="ARBA00023315"/>
    </source>
</evidence>
<comment type="caution">
    <text evidence="4">The sequence shown here is derived from an EMBL/GenBank/DDBJ whole genome shotgun (WGS) entry which is preliminary data.</text>
</comment>
<dbReference type="CDD" id="cd04301">
    <property type="entry name" value="NAT_SF"/>
    <property type="match status" value="1"/>
</dbReference>
<organism evidence="4 5">
    <name type="scientific">Hyphococcus lacteus</name>
    <dbReference type="NCBI Taxonomy" id="3143536"/>
    <lineage>
        <taxon>Bacteria</taxon>
        <taxon>Pseudomonadati</taxon>
        <taxon>Pseudomonadota</taxon>
        <taxon>Alphaproteobacteria</taxon>
        <taxon>Parvularculales</taxon>
        <taxon>Parvularculaceae</taxon>
        <taxon>Hyphococcus</taxon>
    </lineage>
</organism>
<sequence length="163" mass="17696">MSITVRSAKTGDEATILGFINELADYEKLSHEVVATTDHLSKTLFADQPKVFALIAERSGVAIGFALYFFSYSTFLGKHGIYLEDLYVQKNHRGGGAGKALLSALAKVAVENDCGRMEWSVLDWNAPSIAFYKSLDAEPMDGWTTFRLTGAPLKALAAQNAGN</sequence>
<name>A0ABV3Z3Z3_9PROT</name>
<dbReference type="PANTHER" id="PTHR10545:SF29">
    <property type="entry name" value="GH14572P-RELATED"/>
    <property type="match status" value="1"/>
</dbReference>
<dbReference type="Proteomes" id="UP001560685">
    <property type="component" value="Unassembled WGS sequence"/>
</dbReference>
<evidence type="ECO:0000313" key="5">
    <source>
        <dbReference type="Proteomes" id="UP001560685"/>
    </source>
</evidence>
<dbReference type="EMBL" id="JBEHZE010000001">
    <property type="protein sequence ID" value="MEX6632072.1"/>
    <property type="molecule type" value="Genomic_DNA"/>
</dbReference>